<reference evidence="1" key="1">
    <citation type="submission" date="2018-02" db="EMBL/GenBank/DDBJ databases">
        <title>The genomes of Aspergillus section Nigri reveals drivers in fungal speciation.</title>
        <authorList>
            <consortium name="DOE Joint Genome Institute"/>
            <person name="Vesth T.C."/>
            <person name="Nybo J."/>
            <person name="Theobald S."/>
            <person name="Brandl J."/>
            <person name="Frisvad J.C."/>
            <person name="Nielsen K.F."/>
            <person name="Lyhne E.K."/>
            <person name="Kogle M.E."/>
            <person name="Kuo A."/>
            <person name="Riley R."/>
            <person name="Clum A."/>
            <person name="Nolan M."/>
            <person name="Lipzen A."/>
            <person name="Salamov A."/>
            <person name="Henrissat B."/>
            <person name="Wiebenga A."/>
            <person name="De vries R.P."/>
            <person name="Grigoriev I.V."/>
            <person name="Mortensen U.H."/>
            <person name="Andersen M.R."/>
            <person name="Baker S.E."/>
        </authorList>
    </citation>
    <scope>NUCLEOTIDE SEQUENCE</scope>
    <source>
        <strain evidence="1">CBS 121060</strain>
    </source>
</reference>
<sequence>MQIDVGYLIGSFEQFGKTASRSAAHVQAADDGPVDLAMRAMLDDVEPERASAVRDLMLSEYEYSDQKFSGDQAASQWVPVGQQEPVSRAISSCIKQTAGFVEVILSKASRVTSPREKAKIAHVLRELHKCDTALLAGGLQTYAPTCANQVKADLDELLDLERRCVDAYC</sequence>
<keyword evidence="2" id="KW-1185">Reference proteome</keyword>
<proteinExistence type="predicted"/>
<dbReference type="Proteomes" id="UP000249661">
    <property type="component" value="Unassembled WGS sequence"/>
</dbReference>
<organism evidence="1 2">
    <name type="scientific">Aspergillus aculeatinus CBS 121060</name>
    <dbReference type="NCBI Taxonomy" id="1448322"/>
    <lineage>
        <taxon>Eukaryota</taxon>
        <taxon>Fungi</taxon>
        <taxon>Dikarya</taxon>
        <taxon>Ascomycota</taxon>
        <taxon>Pezizomycotina</taxon>
        <taxon>Eurotiomycetes</taxon>
        <taxon>Eurotiomycetidae</taxon>
        <taxon>Eurotiales</taxon>
        <taxon>Aspergillaceae</taxon>
        <taxon>Aspergillus</taxon>
        <taxon>Aspergillus subgen. Circumdati</taxon>
    </lineage>
</organism>
<gene>
    <name evidence="1" type="ORF">BO66DRAFT_443789</name>
</gene>
<evidence type="ECO:0000313" key="2">
    <source>
        <dbReference type="Proteomes" id="UP000249661"/>
    </source>
</evidence>
<accession>A0ACD1GTG9</accession>
<evidence type="ECO:0000313" key="1">
    <source>
        <dbReference type="EMBL" id="RAH64613.1"/>
    </source>
</evidence>
<dbReference type="EMBL" id="KZ825008">
    <property type="protein sequence ID" value="RAH64613.1"/>
    <property type="molecule type" value="Genomic_DNA"/>
</dbReference>
<name>A0ACD1GTG9_9EURO</name>
<protein>
    <submittedName>
        <fullName evidence="1">Uncharacterized protein</fullName>
    </submittedName>
</protein>